<reference evidence="2 3" key="1">
    <citation type="submission" date="2020-08" db="EMBL/GenBank/DDBJ databases">
        <title>The completed genome sequence of the pathogenic ascomycete fungus Penicillium digitatum.</title>
        <authorList>
            <person name="Wang M."/>
        </authorList>
    </citation>
    <scope>NUCLEOTIDE SEQUENCE [LARGE SCALE GENOMIC DNA]</scope>
    <source>
        <strain evidence="2 3">PdW03</strain>
    </source>
</reference>
<protein>
    <submittedName>
        <fullName evidence="2">Uncharacterized protein</fullName>
    </submittedName>
</protein>
<dbReference type="Proteomes" id="UP000595662">
    <property type="component" value="Chromosome 4"/>
</dbReference>
<dbReference type="EMBL" id="CP060777">
    <property type="protein sequence ID" value="QQK46042.1"/>
    <property type="molecule type" value="Genomic_DNA"/>
</dbReference>
<dbReference type="RefSeq" id="XP_065957487.1">
    <property type="nucleotide sequence ID" value="XM_066099760.1"/>
</dbReference>
<feature type="region of interest" description="Disordered" evidence="1">
    <location>
        <begin position="60"/>
        <end position="84"/>
    </location>
</feature>
<gene>
    <name evidence="2" type="ORF">Pdw03_0940</name>
</gene>
<evidence type="ECO:0000256" key="1">
    <source>
        <dbReference type="SAM" id="MobiDB-lite"/>
    </source>
</evidence>
<accession>A0A7T7BN98</accession>
<evidence type="ECO:0000313" key="2">
    <source>
        <dbReference type="EMBL" id="QQK46042.1"/>
    </source>
</evidence>
<proteinExistence type="predicted"/>
<name>A0A7T7BN98_PENDI</name>
<dbReference type="GeneID" id="90952207"/>
<evidence type="ECO:0000313" key="3">
    <source>
        <dbReference type="Proteomes" id="UP000595662"/>
    </source>
</evidence>
<dbReference type="AlphaFoldDB" id="A0A7T7BN98"/>
<organism evidence="2 3">
    <name type="scientific">Penicillium digitatum</name>
    <name type="common">Green mold</name>
    <dbReference type="NCBI Taxonomy" id="36651"/>
    <lineage>
        <taxon>Eukaryota</taxon>
        <taxon>Fungi</taxon>
        <taxon>Dikarya</taxon>
        <taxon>Ascomycota</taxon>
        <taxon>Pezizomycotina</taxon>
        <taxon>Eurotiomycetes</taxon>
        <taxon>Eurotiomycetidae</taxon>
        <taxon>Eurotiales</taxon>
        <taxon>Aspergillaceae</taxon>
        <taxon>Penicillium</taxon>
    </lineage>
</organism>
<sequence length="84" mass="9856">MTILIALGYRRVQYNSPRSPIVGFLPTDEKKARIQTQSETRNCQELSRSYKKNKMTMIIHSRRPPPRPSSKLQSRESAMQMYIK</sequence>